<protein>
    <submittedName>
        <fullName evidence="2">Uncharacterized protein</fullName>
    </submittedName>
</protein>
<feature type="region of interest" description="Disordered" evidence="1">
    <location>
        <begin position="115"/>
        <end position="178"/>
    </location>
</feature>
<reference evidence="2" key="1">
    <citation type="submission" date="2016-11" db="EMBL/GenBank/DDBJ databases">
        <title>The genome of Nicotiana attenuata.</title>
        <authorList>
            <person name="Xu S."/>
            <person name="Brockmoeller T."/>
            <person name="Gaquerel E."/>
            <person name="Navarro A."/>
            <person name="Kuhl H."/>
            <person name="Gase K."/>
            <person name="Ling Z."/>
            <person name="Zhou W."/>
            <person name="Kreitzer C."/>
            <person name="Stanke M."/>
            <person name="Tang H."/>
            <person name="Lyons E."/>
            <person name="Pandey P."/>
            <person name="Pandey S.P."/>
            <person name="Timmermann B."/>
            <person name="Baldwin I.T."/>
        </authorList>
    </citation>
    <scope>NUCLEOTIDE SEQUENCE [LARGE SCALE GENOMIC DNA]</scope>
    <source>
        <strain evidence="2">UT</strain>
    </source>
</reference>
<proteinExistence type="predicted"/>
<evidence type="ECO:0000313" key="3">
    <source>
        <dbReference type="Proteomes" id="UP000187609"/>
    </source>
</evidence>
<name>A0A1J6I038_NICAT</name>
<sequence>MTNSPIKIFSENNDTNPTPNPTILVSTTTQIGSAQEPSSPPNGPKTFTRLVDYFDEEESKGSKSGNLGVEEPQIEREANIERDQAVGTEHAEEVVSKKLSEEAEVEIQAEALEVSELVKEKEGDKFVGNVTEETHEETVGEPRKKIESLDWTDTKEEEEKEDEAEVRKESSDDSDDEVLVNMIARMKEMNKYEEETLLKWVTTVSKKAVLPLGLLHWEEEQM</sequence>
<organism evidence="2 3">
    <name type="scientific">Nicotiana attenuata</name>
    <name type="common">Coyote tobacco</name>
    <dbReference type="NCBI Taxonomy" id="49451"/>
    <lineage>
        <taxon>Eukaryota</taxon>
        <taxon>Viridiplantae</taxon>
        <taxon>Streptophyta</taxon>
        <taxon>Embryophyta</taxon>
        <taxon>Tracheophyta</taxon>
        <taxon>Spermatophyta</taxon>
        <taxon>Magnoliopsida</taxon>
        <taxon>eudicotyledons</taxon>
        <taxon>Gunneridae</taxon>
        <taxon>Pentapetalae</taxon>
        <taxon>asterids</taxon>
        <taxon>lamiids</taxon>
        <taxon>Solanales</taxon>
        <taxon>Solanaceae</taxon>
        <taxon>Nicotianoideae</taxon>
        <taxon>Nicotianeae</taxon>
        <taxon>Nicotiana</taxon>
    </lineage>
</organism>
<dbReference type="Proteomes" id="UP000187609">
    <property type="component" value="Unassembled WGS sequence"/>
</dbReference>
<dbReference type="Gramene" id="OIS98452">
    <property type="protein sequence ID" value="OIS98452"/>
    <property type="gene ID" value="A4A49_29166"/>
</dbReference>
<feature type="compositionally biased region" description="Basic and acidic residues" evidence="1">
    <location>
        <begin position="73"/>
        <end position="101"/>
    </location>
</feature>
<feature type="compositionally biased region" description="Basic and acidic residues" evidence="1">
    <location>
        <begin position="116"/>
        <end position="125"/>
    </location>
</feature>
<feature type="compositionally biased region" description="Acidic residues" evidence="1">
    <location>
        <begin position="155"/>
        <end position="164"/>
    </location>
</feature>
<evidence type="ECO:0000313" key="2">
    <source>
        <dbReference type="EMBL" id="OIS98452.1"/>
    </source>
</evidence>
<evidence type="ECO:0000256" key="1">
    <source>
        <dbReference type="SAM" id="MobiDB-lite"/>
    </source>
</evidence>
<gene>
    <name evidence="2" type="ORF">A4A49_29166</name>
</gene>
<feature type="compositionally biased region" description="Basic and acidic residues" evidence="1">
    <location>
        <begin position="132"/>
        <end position="154"/>
    </location>
</feature>
<dbReference type="EMBL" id="MJEQ01037191">
    <property type="protein sequence ID" value="OIS98452.1"/>
    <property type="molecule type" value="Genomic_DNA"/>
</dbReference>
<feature type="compositionally biased region" description="Polar residues" evidence="1">
    <location>
        <begin position="23"/>
        <end position="37"/>
    </location>
</feature>
<dbReference type="AlphaFoldDB" id="A0A1J6I038"/>
<comment type="caution">
    <text evidence="2">The sequence shown here is derived from an EMBL/GenBank/DDBJ whole genome shotgun (WGS) entry which is preliminary data.</text>
</comment>
<feature type="region of interest" description="Disordered" evidence="1">
    <location>
        <begin position="1"/>
        <end position="102"/>
    </location>
</feature>
<keyword evidence="3" id="KW-1185">Reference proteome</keyword>
<accession>A0A1J6I038</accession>